<evidence type="ECO:0000313" key="2">
    <source>
        <dbReference type="Proteomes" id="UP000049578"/>
    </source>
</evidence>
<gene>
    <name evidence="1" type="ORF">AKK44_00340</name>
</gene>
<sequence length="178" mass="20517">MNVAEKSSHQKLIQKLLVSIHYLTLFRNELVLVEKTPSILGSDFPAHLVQIELTDMVEMVDALHKQQRLIESTFWYEESAFKLMNKTLNIVDNWIKGVDDLILLCQSKEVFQAILGDKRIRVFGVLIDVFSSLKIIVMSLKEMPLPKTLSHHIDKVNAEEESFMVQYNEMKKASLDSI</sequence>
<proteinExistence type="predicted"/>
<protein>
    <submittedName>
        <fullName evidence="1">Uncharacterized protein</fullName>
    </submittedName>
</protein>
<name>A0A0P6S3A4_9STRE</name>
<dbReference type="STRING" id="119224.AKK44_00340"/>
<comment type="caution">
    <text evidence="1">The sequence shown here is derived from an EMBL/GenBank/DDBJ whole genome shotgun (WGS) entry which is preliminary data.</text>
</comment>
<evidence type="ECO:0000313" key="1">
    <source>
        <dbReference type="EMBL" id="KPJ23108.1"/>
    </source>
</evidence>
<accession>A0A0P6S3A4</accession>
<reference evidence="1 2" key="1">
    <citation type="submission" date="2015-08" db="EMBL/GenBank/DDBJ databases">
        <title>Genome sequence of Streptococcus phocae subsp. phocae ATCC 51973T isolated from liver specimen obtained from seal.</title>
        <authorList>
            <person name="Avendano-Herrera R."/>
        </authorList>
    </citation>
    <scope>NUCLEOTIDE SEQUENCE [LARGE SCALE GENOMIC DNA]</scope>
    <source>
        <strain evidence="1 2">ATCC 51973</strain>
    </source>
</reference>
<dbReference type="PATRIC" id="fig|119224.3.peg.795"/>
<dbReference type="EMBL" id="LHQM01000003">
    <property type="protein sequence ID" value="KPJ23108.1"/>
    <property type="molecule type" value="Genomic_DNA"/>
</dbReference>
<dbReference type="AlphaFoldDB" id="A0A0P6S3A4"/>
<dbReference type="RefSeq" id="WP_054278026.1">
    <property type="nucleotide sequence ID" value="NZ_LHQM01000003.1"/>
</dbReference>
<keyword evidence="2" id="KW-1185">Reference proteome</keyword>
<organism evidence="1 2">
    <name type="scientific">Streptococcus phocae</name>
    <dbReference type="NCBI Taxonomy" id="119224"/>
    <lineage>
        <taxon>Bacteria</taxon>
        <taxon>Bacillati</taxon>
        <taxon>Bacillota</taxon>
        <taxon>Bacilli</taxon>
        <taxon>Lactobacillales</taxon>
        <taxon>Streptococcaceae</taxon>
        <taxon>Streptococcus</taxon>
    </lineage>
</organism>
<dbReference type="Proteomes" id="UP000049578">
    <property type="component" value="Unassembled WGS sequence"/>
</dbReference>